<evidence type="ECO:0000259" key="1">
    <source>
        <dbReference type="Pfam" id="PF10276"/>
    </source>
</evidence>
<dbReference type="EMBL" id="JAGRRH010000026">
    <property type="protein sequence ID" value="KAG7341461.1"/>
    <property type="molecule type" value="Genomic_DNA"/>
</dbReference>
<dbReference type="GO" id="GO:0005739">
    <property type="term" value="C:mitochondrion"/>
    <property type="evidence" value="ECO:0007669"/>
    <property type="project" value="GOC"/>
</dbReference>
<name>A0A9K3KDY1_9STRA</name>
<dbReference type="PANTHER" id="PTHR13156:SF0">
    <property type="entry name" value="NADH DEHYDROGENASE [UBIQUINONE] IRON-SULFUR PROTEIN 6, MITOCHONDRIAL"/>
    <property type="match status" value="1"/>
</dbReference>
<evidence type="ECO:0000313" key="3">
    <source>
        <dbReference type="Proteomes" id="UP000693970"/>
    </source>
</evidence>
<comment type="caution">
    <text evidence="2">The sequence shown here is derived from an EMBL/GenBank/DDBJ whole genome shotgun (WGS) entry which is preliminary data.</text>
</comment>
<dbReference type="Proteomes" id="UP000693970">
    <property type="component" value="Unassembled WGS sequence"/>
</dbReference>
<dbReference type="Pfam" id="PF10276">
    <property type="entry name" value="zf-CHCC"/>
    <property type="match status" value="1"/>
</dbReference>
<keyword evidence="3" id="KW-1185">Reference proteome</keyword>
<dbReference type="InterPro" id="IPR019401">
    <property type="entry name" value="Znf_CHCC"/>
</dbReference>
<proteinExistence type="predicted"/>
<reference evidence="2" key="2">
    <citation type="submission" date="2021-04" db="EMBL/GenBank/DDBJ databases">
        <authorList>
            <person name="Podell S."/>
        </authorList>
    </citation>
    <scope>NUCLEOTIDE SEQUENCE</scope>
    <source>
        <strain evidence="2">Hildebrandi</strain>
    </source>
</reference>
<protein>
    <submittedName>
        <fullName evidence="2">Zinc finger domain containing protein</fullName>
    </submittedName>
</protein>
<gene>
    <name evidence="2" type="ORF">IV203_023413</name>
</gene>
<dbReference type="PANTHER" id="PTHR13156">
    <property type="entry name" value="NADH-UBIQUINONE OXIDOREDUCTASE 13 KD-A SUBUNIT"/>
    <property type="match status" value="1"/>
</dbReference>
<sequence length="184" mass="20438">MVGQATELQTEIAIPTTENTDFAYLLSLFDRKDVVGISCLRILENIITIIMLSRAVPKGLPECSKRFICRPAVRSFGTAPPPSVPPKSPYNIEPNTVDKSKEEMRVHTRTYSQSQYKLGKHRSNALELIQQVPIVEVEGERAICDGGAGPLGHPLEYISLQRPGVVERCKYCGLRFASKSWAAH</sequence>
<dbReference type="AlphaFoldDB" id="A0A9K3KDY1"/>
<feature type="domain" description="Zinc finger CHCC-type" evidence="1">
    <location>
        <begin position="140"/>
        <end position="176"/>
    </location>
</feature>
<reference evidence="2" key="1">
    <citation type="journal article" date="2021" name="Sci. Rep.">
        <title>Diploid genomic architecture of Nitzschia inconspicua, an elite biomass production diatom.</title>
        <authorList>
            <person name="Oliver A."/>
            <person name="Podell S."/>
            <person name="Pinowska A."/>
            <person name="Traller J.C."/>
            <person name="Smith S.R."/>
            <person name="McClure R."/>
            <person name="Beliaev A."/>
            <person name="Bohutskyi P."/>
            <person name="Hill E.A."/>
            <person name="Rabines A."/>
            <person name="Zheng H."/>
            <person name="Allen L.Z."/>
            <person name="Kuo A."/>
            <person name="Grigoriev I.V."/>
            <person name="Allen A.E."/>
            <person name="Hazlebeck D."/>
            <person name="Allen E.E."/>
        </authorList>
    </citation>
    <scope>NUCLEOTIDE SEQUENCE</scope>
    <source>
        <strain evidence="2">Hildebrandi</strain>
    </source>
</reference>
<organism evidence="2 3">
    <name type="scientific">Nitzschia inconspicua</name>
    <dbReference type="NCBI Taxonomy" id="303405"/>
    <lineage>
        <taxon>Eukaryota</taxon>
        <taxon>Sar</taxon>
        <taxon>Stramenopiles</taxon>
        <taxon>Ochrophyta</taxon>
        <taxon>Bacillariophyta</taxon>
        <taxon>Bacillariophyceae</taxon>
        <taxon>Bacillariophycidae</taxon>
        <taxon>Bacillariales</taxon>
        <taxon>Bacillariaceae</taxon>
        <taxon>Nitzschia</taxon>
    </lineage>
</organism>
<accession>A0A9K3KDY1</accession>
<dbReference type="GO" id="GO:0006120">
    <property type="term" value="P:mitochondrial electron transport, NADH to ubiquinone"/>
    <property type="evidence" value="ECO:0007669"/>
    <property type="project" value="TreeGrafter"/>
</dbReference>
<dbReference type="OrthoDB" id="307899at2759"/>
<evidence type="ECO:0000313" key="2">
    <source>
        <dbReference type="EMBL" id="KAG7341461.1"/>
    </source>
</evidence>